<name>A0AAV6Z8S9_ENGPU</name>
<feature type="chain" id="PRO_5043619411" evidence="1">
    <location>
        <begin position="17"/>
        <end position="132"/>
    </location>
</feature>
<reference evidence="2" key="1">
    <citation type="thesis" date="2020" institute="ProQuest LLC" country="789 East Eisenhower Parkway, Ann Arbor, MI, USA">
        <title>Comparative Genomics and Chromosome Evolution.</title>
        <authorList>
            <person name="Mudd A.B."/>
        </authorList>
    </citation>
    <scope>NUCLEOTIDE SEQUENCE</scope>
    <source>
        <strain evidence="2">237g6f4</strain>
        <tissue evidence="2">Blood</tissue>
    </source>
</reference>
<evidence type="ECO:0000256" key="1">
    <source>
        <dbReference type="SAM" id="SignalP"/>
    </source>
</evidence>
<sequence>MLRCVTLLVLLATTWTQQAVSTKCGDKCTSKEHGELYSFLDNIGTTINNILQSEKHKKIVQDLIKKVKSKIQDLEFNANEMSDIRKLCEYFLTKLQYASLTEKDIIGFLNTDPMKRLDSFIKSLKSTQKKEH</sequence>
<dbReference type="AlphaFoldDB" id="A0AAV6Z8S9"/>
<accession>A0AAV6Z8S9</accession>
<dbReference type="EMBL" id="WNYA01002163">
    <property type="protein sequence ID" value="KAG8544570.1"/>
    <property type="molecule type" value="Genomic_DNA"/>
</dbReference>
<evidence type="ECO:0000313" key="3">
    <source>
        <dbReference type="Proteomes" id="UP000824782"/>
    </source>
</evidence>
<comment type="caution">
    <text evidence="2">The sequence shown here is derived from an EMBL/GenBank/DDBJ whole genome shotgun (WGS) entry which is preliminary data.</text>
</comment>
<dbReference type="Proteomes" id="UP000824782">
    <property type="component" value="Unassembled WGS sequence"/>
</dbReference>
<feature type="signal peptide" evidence="1">
    <location>
        <begin position="1"/>
        <end position="16"/>
    </location>
</feature>
<protein>
    <submittedName>
        <fullName evidence="2">Uncharacterized protein</fullName>
    </submittedName>
</protein>
<evidence type="ECO:0000313" key="2">
    <source>
        <dbReference type="EMBL" id="KAG8544570.1"/>
    </source>
</evidence>
<proteinExistence type="predicted"/>
<keyword evidence="1" id="KW-0732">Signal</keyword>
<gene>
    <name evidence="2" type="ORF">GDO81_022258</name>
</gene>
<organism evidence="2 3">
    <name type="scientific">Engystomops pustulosus</name>
    <name type="common">Tungara frog</name>
    <name type="synonym">Physalaemus pustulosus</name>
    <dbReference type="NCBI Taxonomy" id="76066"/>
    <lineage>
        <taxon>Eukaryota</taxon>
        <taxon>Metazoa</taxon>
        <taxon>Chordata</taxon>
        <taxon>Craniata</taxon>
        <taxon>Vertebrata</taxon>
        <taxon>Euteleostomi</taxon>
        <taxon>Amphibia</taxon>
        <taxon>Batrachia</taxon>
        <taxon>Anura</taxon>
        <taxon>Neobatrachia</taxon>
        <taxon>Hyloidea</taxon>
        <taxon>Leptodactylidae</taxon>
        <taxon>Leiuperinae</taxon>
        <taxon>Engystomops</taxon>
    </lineage>
</organism>
<keyword evidence="3" id="KW-1185">Reference proteome</keyword>